<accession>A0A1B0AWB6</accession>
<dbReference type="AlphaFoldDB" id="A0A1B0AWB6"/>
<sequence length="185" mass="20854">MTDREQTDLLCSNNKNKSTAIKMVLQYSVEKLLRPTNQRGSPCKNIKTRISIAPITGAGTTGLYGQFKYKDNYMSSKAFCICRTKLFKGTMDAWGPMKANLLPTAANFSLIPILQEYQTQTQTTSNNNGNNNGNSNSYNIIFCQQEAVSTFSLFFHQISFDTDNSRCIISGKRITREEKETVVRM</sequence>
<organism evidence="1 2">
    <name type="scientific">Glossina palpalis gambiensis</name>
    <dbReference type="NCBI Taxonomy" id="67801"/>
    <lineage>
        <taxon>Eukaryota</taxon>
        <taxon>Metazoa</taxon>
        <taxon>Ecdysozoa</taxon>
        <taxon>Arthropoda</taxon>
        <taxon>Hexapoda</taxon>
        <taxon>Insecta</taxon>
        <taxon>Pterygota</taxon>
        <taxon>Neoptera</taxon>
        <taxon>Endopterygota</taxon>
        <taxon>Diptera</taxon>
        <taxon>Brachycera</taxon>
        <taxon>Muscomorpha</taxon>
        <taxon>Hippoboscoidea</taxon>
        <taxon>Glossinidae</taxon>
        <taxon>Glossina</taxon>
    </lineage>
</organism>
<evidence type="ECO:0000313" key="2">
    <source>
        <dbReference type="Proteomes" id="UP000092460"/>
    </source>
</evidence>
<dbReference type="EnsemblMetazoa" id="GPPI010906-RA">
    <property type="protein sequence ID" value="GPPI010906-PA"/>
    <property type="gene ID" value="GPPI010906"/>
</dbReference>
<reference evidence="1" key="2">
    <citation type="submission" date="2020-05" db="UniProtKB">
        <authorList>
            <consortium name="EnsemblMetazoa"/>
        </authorList>
    </citation>
    <scope>IDENTIFICATION</scope>
    <source>
        <strain evidence="1">IAEA</strain>
    </source>
</reference>
<evidence type="ECO:0000313" key="1">
    <source>
        <dbReference type="EnsemblMetazoa" id="GPPI010906-PA"/>
    </source>
</evidence>
<dbReference type="VEuPathDB" id="VectorBase:GPPI010906"/>
<dbReference type="Proteomes" id="UP000092460">
    <property type="component" value="Unassembled WGS sequence"/>
</dbReference>
<proteinExistence type="predicted"/>
<protein>
    <submittedName>
        <fullName evidence="1">Uncharacterized protein</fullName>
    </submittedName>
</protein>
<keyword evidence="2" id="KW-1185">Reference proteome</keyword>
<reference evidence="2" key="1">
    <citation type="submission" date="2015-01" db="EMBL/GenBank/DDBJ databases">
        <authorList>
            <person name="Aksoy S."/>
            <person name="Warren W."/>
            <person name="Wilson R.K."/>
        </authorList>
    </citation>
    <scope>NUCLEOTIDE SEQUENCE [LARGE SCALE GENOMIC DNA]</scope>
    <source>
        <strain evidence="2">IAEA</strain>
    </source>
</reference>
<dbReference type="EMBL" id="JXJN01004637">
    <property type="status" value="NOT_ANNOTATED_CDS"/>
    <property type="molecule type" value="Genomic_DNA"/>
</dbReference>
<name>A0A1B0AWB6_9MUSC</name>